<dbReference type="GeneID" id="9686078"/>
<protein>
    <submittedName>
        <fullName evidence="2">Predicted protein</fullName>
    </submittedName>
</protein>
<dbReference type="AlphaFoldDB" id="C1MX68"/>
<name>C1MX68_MICPC</name>
<organism evidence="3">
    <name type="scientific">Micromonas pusilla (strain CCMP1545)</name>
    <name type="common">Picoplanktonic green alga</name>
    <dbReference type="NCBI Taxonomy" id="564608"/>
    <lineage>
        <taxon>Eukaryota</taxon>
        <taxon>Viridiplantae</taxon>
        <taxon>Chlorophyta</taxon>
        <taxon>Mamiellophyceae</taxon>
        <taxon>Mamiellales</taxon>
        <taxon>Mamiellaceae</taxon>
        <taxon>Micromonas</taxon>
    </lineage>
</organism>
<feature type="compositionally biased region" description="Low complexity" evidence="1">
    <location>
        <begin position="1"/>
        <end position="18"/>
    </location>
</feature>
<reference evidence="2 3" key="1">
    <citation type="journal article" date="2009" name="Science">
        <title>Green evolution and dynamic adaptations revealed by genomes of the marine picoeukaryotes Micromonas.</title>
        <authorList>
            <person name="Worden A.Z."/>
            <person name="Lee J.H."/>
            <person name="Mock T."/>
            <person name="Rouze P."/>
            <person name="Simmons M.P."/>
            <person name="Aerts A.L."/>
            <person name="Allen A.E."/>
            <person name="Cuvelier M.L."/>
            <person name="Derelle E."/>
            <person name="Everett M.V."/>
            <person name="Foulon E."/>
            <person name="Grimwood J."/>
            <person name="Gundlach H."/>
            <person name="Henrissat B."/>
            <person name="Napoli C."/>
            <person name="McDonald S.M."/>
            <person name="Parker M.S."/>
            <person name="Rombauts S."/>
            <person name="Salamov A."/>
            <person name="Von Dassow P."/>
            <person name="Badger J.H."/>
            <person name="Coutinho P.M."/>
            <person name="Demir E."/>
            <person name="Dubchak I."/>
            <person name="Gentemann C."/>
            <person name="Eikrem W."/>
            <person name="Gready J.E."/>
            <person name="John U."/>
            <person name="Lanier W."/>
            <person name="Lindquist E.A."/>
            <person name="Lucas S."/>
            <person name="Mayer K.F."/>
            <person name="Moreau H."/>
            <person name="Not F."/>
            <person name="Otillar R."/>
            <person name="Panaud O."/>
            <person name="Pangilinan J."/>
            <person name="Paulsen I."/>
            <person name="Piegu B."/>
            <person name="Poliakov A."/>
            <person name="Robbens S."/>
            <person name="Schmutz J."/>
            <person name="Toulza E."/>
            <person name="Wyss T."/>
            <person name="Zelensky A."/>
            <person name="Zhou K."/>
            <person name="Armbrust E.V."/>
            <person name="Bhattacharya D."/>
            <person name="Goodenough U.W."/>
            <person name="Van de Peer Y."/>
            <person name="Grigoriev I.V."/>
        </authorList>
    </citation>
    <scope>NUCLEOTIDE SEQUENCE [LARGE SCALE GENOMIC DNA]</scope>
    <source>
        <strain evidence="2 3">CCMP1545</strain>
    </source>
</reference>
<evidence type="ECO:0000313" key="3">
    <source>
        <dbReference type="Proteomes" id="UP000001876"/>
    </source>
</evidence>
<feature type="region of interest" description="Disordered" evidence="1">
    <location>
        <begin position="120"/>
        <end position="160"/>
    </location>
</feature>
<dbReference type="InterPro" id="IPR036047">
    <property type="entry name" value="F-box-like_dom_sf"/>
</dbReference>
<evidence type="ECO:0000256" key="1">
    <source>
        <dbReference type="SAM" id="MobiDB-lite"/>
    </source>
</evidence>
<dbReference type="Proteomes" id="UP000001876">
    <property type="component" value="Unassembled WGS sequence"/>
</dbReference>
<proteinExistence type="predicted"/>
<sequence>MHGWSAPGARAAASVRASDGGRDGFVPDARCGPLDDGGDELWGRAAMARAKSRDASTPVENELGLMRSARKKVGPYASNETLRSHLRSARGKLHWAVNGYFRAAVLERLDAGGAAADFEPRGIVTTGAPDFASRAEGDEDDGDDEDDDDDASTSAPPLPPLVWETMLSRVPPSDVCAAAAASKTARDASRSALVWRRQYERRWGAHAAARVASRGVASRGVPARSGVVRRGGEGFDGAGPEPRDAEAAAAERGAATERAAFATVDWRAAYKRRHEQERDMTCPECLSCKVMPIVYGFPSPALVTALKRSEVLLGGDYLVEGDPSWACQLCQSRWRAWPFAWPDPGDVRAIKAGIVPHPGLSGESGGGRGRGADLDDVSPLPRWEETNRPPFLSPPAPEDDVSEP</sequence>
<accession>C1MX68</accession>
<keyword evidence="3" id="KW-1185">Reference proteome</keyword>
<dbReference type="EMBL" id="GG663742">
    <property type="protein sequence ID" value="EEH55112.1"/>
    <property type="molecule type" value="Genomic_DNA"/>
</dbReference>
<dbReference type="RefSeq" id="XP_003060343.1">
    <property type="nucleotide sequence ID" value="XM_003060297.1"/>
</dbReference>
<dbReference type="OMA" id="SRWRAWP"/>
<feature type="compositionally biased region" description="Acidic residues" evidence="1">
    <location>
        <begin position="137"/>
        <end position="151"/>
    </location>
</feature>
<dbReference type="KEGG" id="mpp:MICPUCDRAFT_60048"/>
<dbReference type="SUPFAM" id="SSF81383">
    <property type="entry name" value="F-box domain"/>
    <property type="match status" value="1"/>
</dbReference>
<gene>
    <name evidence="2" type="ORF">MICPUCDRAFT_60048</name>
</gene>
<dbReference type="Gene3D" id="1.20.1280.50">
    <property type="match status" value="1"/>
</dbReference>
<evidence type="ECO:0000313" key="2">
    <source>
        <dbReference type="EMBL" id="EEH55112.1"/>
    </source>
</evidence>
<feature type="region of interest" description="Disordered" evidence="1">
    <location>
        <begin position="1"/>
        <end position="29"/>
    </location>
</feature>
<feature type="region of interest" description="Disordered" evidence="1">
    <location>
        <begin position="358"/>
        <end position="404"/>
    </location>
</feature>
<dbReference type="OrthoDB" id="548559at2759"/>